<feature type="compositionally biased region" description="Basic and acidic residues" evidence="1">
    <location>
        <begin position="56"/>
        <end position="67"/>
    </location>
</feature>
<protein>
    <submittedName>
        <fullName evidence="2">Uncharacterized protein</fullName>
    </submittedName>
</protein>
<proteinExistence type="predicted"/>
<feature type="compositionally biased region" description="Basic residues" evidence="1">
    <location>
        <begin position="84"/>
        <end position="93"/>
    </location>
</feature>
<dbReference type="EMBL" id="AVOT02003261">
    <property type="protein sequence ID" value="MBW0472974.1"/>
    <property type="molecule type" value="Genomic_DNA"/>
</dbReference>
<dbReference type="Proteomes" id="UP000765509">
    <property type="component" value="Unassembled WGS sequence"/>
</dbReference>
<name>A0A9Q3GN40_9BASI</name>
<accession>A0A9Q3GN40</accession>
<organism evidence="2 3">
    <name type="scientific">Austropuccinia psidii MF-1</name>
    <dbReference type="NCBI Taxonomy" id="1389203"/>
    <lineage>
        <taxon>Eukaryota</taxon>
        <taxon>Fungi</taxon>
        <taxon>Dikarya</taxon>
        <taxon>Basidiomycota</taxon>
        <taxon>Pucciniomycotina</taxon>
        <taxon>Pucciniomycetes</taxon>
        <taxon>Pucciniales</taxon>
        <taxon>Sphaerophragmiaceae</taxon>
        <taxon>Austropuccinia</taxon>
    </lineage>
</organism>
<evidence type="ECO:0000313" key="2">
    <source>
        <dbReference type="EMBL" id="MBW0472974.1"/>
    </source>
</evidence>
<gene>
    <name evidence="2" type="ORF">O181_012689</name>
</gene>
<dbReference type="AlphaFoldDB" id="A0A9Q3GN40"/>
<keyword evidence="3" id="KW-1185">Reference proteome</keyword>
<dbReference type="OrthoDB" id="5582182at2759"/>
<comment type="caution">
    <text evidence="2">The sequence shown here is derived from an EMBL/GenBank/DDBJ whole genome shotgun (WGS) entry which is preliminary data.</text>
</comment>
<feature type="region of interest" description="Disordered" evidence="1">
    <location>
        <begin position="56"/>
        <end position="98"/>
    </location>
</feature>
<feature type="compositionally biased region" description="Low complexity" evidence="1">
    <location>
        <begin position="72"/>
        <end position="81"/>
    </location>
</feature>
<reference evidence="2" key="1">
    <citation type="submission" date="2021-03" db="EMBL/GenBank/DDBJ databases">
        <title>Draft genome sequence of rust myrtle Austropuccinia psidii MF-1, a brazilian biotype.</title>
        <authorList>
            <person name="Quecine M.C."/>
            <person name="Pachon D.M.R."/>
            <person name="Bonatelli M.L."/>
            <person name="Correr F.H."/>
            <person name="Franceschini L.M."/>
            <person name="Leite T.F."/>
            <person name="Margarido G.R.A."/>
            <person name="Almeida C.A."/>
            <person name="Ferrarezi J.A."/>
            <person name="Labate C.A."/>
        </authorList>
    </citation>
    <scope>NUCLEOTIDE SEQUENCE</scope>
    <source>
        <strain evidence="2">MF-1</strain>
    </source>
</reference>
<evidence type="ECO:0000313" key="3">
    <source>
        <dbReference type="Proteomes" id="UP000765509"/>
    </source>
</evidence>
<sequence length="157" mass="18036">MSRIEDWRERAYIHVYNRGLASRILEKLASHPGSFDTLQELIDINLELYRKCHERKKEKGINQDKKPPITGSNSSGPSQDSSYKKRKKGKKSQFSKDKTHSALLNKYNKLIFSGKEGSIKQDLCTYCGGKHSIEKCFNRPQNWPGTSRGFPCKQEKA</sequence>
<evidence type="ECO:0000256" key="1">
    <source>
        <dbReference type="SAM" id="MobiDB-lite"/>
    </source>
</evidence>